<sequence length="58" mass="6255">MFEKAVYGIFIVSVLTWMTLALATEGLTFDVIAQAGSFLLLGVVMSLLLERSCESATP</sequence>
<keyword evidence="1" id="KW-1133">Transmembrane helix</keyword>
<evidence type="ECO:0000313" key="2">
    <source>
        <dbReference type="EMBL" id="NLS10624.1"/>
    </source>
</evidence>
<dbReference type="AlphaFoldDB" id="A0A7X8TL67"/>
<gene>
    <name evidence="2" type="ORF">HGQ17_11605</name>
</gene>
<dbReference type="EMBL" id="JABAHY010000012">
    <property type="protein sequence ID" value="NLS10624.1"/>
    <property type="molecule type" value="Genomic_DNA"/>
</dbReference>
<name>A0A7X8TL67_9MICC</name>
<dbReference type="RefSeq" id="WP_168888109.1">
    <property type="nucleotide sequence ID" value="NZ_JABAHY010000012.1"/>
</dbReference>
<accession>A0A7X8TL67</accession>
<keyword evidence="1" id="KW-0472">Membrane</keyword>
<organism evidence="2 3">
    <name type="scientific">Nesterenkonia sedimenti</name>
    <dbReference type="NCBI Taxonomy" id="1463632"/>
    <lineage>
        <taxon>Bacteria</taxon>
        <taxon>Bacillati</taxon>
        <taxon>Actinomycetota</taxon>
        <taxon>Actinomycetes</taxon>
        <taxon>Micrococcales</taxon>
        <taxon>Micrococcaceae</taxon>
        <taxon>Nesterenkonia</taxon>
    </lineage>
</organism>
<proteinExistence type="predicted"/>
<reference evidence="2 3" key="1">
    <citation type="submission" date="2020-04" db="EMBL/GenBank/DDBJ databases">
        <title>Nesterenkonia sp. nov., isolated from marine sediment.</title>
        <authorList>
            <person name="Zhang G."/>
        </authorList>
    </citation>
    <scope>NUCLEOTIDE SEQUENCE [LARGE SCALE GENOMIC DNA]</scope>
    <source>
        <strain evidence="2 3">MY13</strain>
    </source>
</reference>
<keyword evidence="1" id="KW-0812">Transmembrane</keyword>
<keyword evidence="3" id="KW-1185">Reference proteome</keyword>
<evidence type="ECO:0000313" key="3">
    <source>
        <dbReference type="Proteomes" id="UP000523139"/>
    </source>
</evidence>
<dbReference type="Proteomes" id="UP000523139">
    <property type="component" value="Unassembled WGS sequence"/>
</dbReference>
<protein>
    <submittedName>
        <fullName evidence="2">Uncharacterized protein</fullName>
    </submittedName>
</protein>
<comment type="caution">
    <text evidence="2">The sequence shown here is derived from an EMBL/GenBank/DDBJ whole genome shotgun (WGS) entry which is preliminary data.</text>
</comment>
<evidence type="ECO:0000256" key="1">
    <source>
        <dbReference type="SAM" id="Phobius"/>
    </source>
</evidence>
<feature type="transmembrane region" description="Helical" evidence="1">
    <location>
        <begin position="31"/>
        <end position="49"/>
    </location>
</feature>